<evidence type="ECO:0000256" key="1">
    <source>
        <dbReference type="SAM" id="MobiDB-lite"/>
    </source>
</evidence>
<feature type="compositionally biased region" description="Basic and acidic residues" evidence="1">
    <location>
        <begin position="189"/>
        <end position="202"/>
    </location>
</feature>
<dbReference type="EnsemblMetazoa" id="CLYHEMT025134.1">
    <property type="protein sequence ID" value="CLYHEMP025134.1"/>
    <property type="gene ID" value="CLYHEMG025134"/>
</dbReference>
<organism evidence="2 3">
    <name type="scientific">Clytia hemisphaerica</name>
    <dbReference type="NCBI Taxonomy" id="252671"/>
    <lineage>
        <taxon>Eukaryota</taxon>
        <taxon>Metazoa</taxon>
        <taxon>Cnidaria</taxon>
        <taxon>Hydrozoa</taxon>
        <taxon>Hydroidolina</taxon>
        <taxon>Leptothecata</taxon>
        <taxon>Obeliida</taxon>
        <taxon>Clytiidae</taxon>
        <taxon>Clytia</taxon>
    </lineage>
</organism>
<dbReference type="AlphaFoldDB" id="A0A7M5XPA4"/>
<accession>A0A7M5XPA4</accession>
<protein>
    <submittedName>
        <fullName evidence="2">Uncharacterized protein</fullName>
    </submittedName>
</protein>
<dbReference type="OrthoDB" id="5982640at2759"/>
<reference evidence="2" key="1">
    <citation type="submission" date="2021-01" db="UniProtKB">
        <authorList>
            <consortium name="EnsemblMetazoa"/>
        </authorList>
    </citation>
    <scope>IDENTIFICATION</scope>
</reference>
<keyword evidence="3" id="KW-1185">Reference proteome</keyword>
<proteinExistence type="predicted"/>
<dbReference type="Proteomes" id="UP000594262">
    <property type="component" value="Unplaced"/>
</dbReference>
<name>A0A7M5XPA4_9CNID</name>
<evidence type="ECO:0000313" key="2">
    <source>
        <dbReference type="EnsemblMetazoa" id="CLYHEMP025134.1"/>
    </source>
</evidence>
<feature type="region of interest" description="Disordered" evidence="1">
    <location>
        <begin position="189"/>
        <end position="214"/>
    </location>
</feature>
<evidence type="ECO:0000313" key="3">
    <source>
        <dbReference type="Proteomes" id="UP000594262"/>
    </source>
</evidence>
<sequence>ITDESFKQEFCEWFWTGTNGNNLIKELNKYAIKNKTTDDRIRREKDGPVIYAIVLDKFDHGLESPFYDEACKLVKVGYTHVSVKTGSDNRMEKLKKKIKNKYPDSKPTIKYRFPIGCGDTTPAYDVERRIREKFGEKVHADEIEKLNLPVTTEWVLTTQSHLDKITKASKKAKTDCIADLIDIFKDIKPPAKKEKGQKEEAPATKGGVKRKGAK</sequence>